<keyword evidence="4" id="KW-1185">Reference proteome</keyword>
<evidence type="ECO:0000313" key="3">
    <source>
        <dbReference type="EMBL" id="KAF5390359.1"/>
    </source>
</evidence>
<proteinExistence type="predicted"/>
<name>A0A8H5HVH9_9AGAR</name>
<dbReference type="Proteomes" id="UP000518752">
    <property type="component" value="Unassembled WGS sequence"/>
</dbReference>
<feature type="chain" id="PRO_5034725819" evidence="2">
    <location>
        <begin position="30"/>
        <end position="368"/>
    </location>
</feature>
<dbReference type="OrthoDB" id="2270193at2759"/>
<accession>A0A8H5HVH9</accession>
<organism evidence="3 4">
    <name type="scientific">Collybiopsis confluens</name>
    <dbReference type="NCBI Taxonomy" id="2823264"/>
    <lineage>
        <taxon>Eukaryota</taxon>
        <taxon>Fungi</taxon>
        <taxon>Dikarya</taxon>
        <taxon>Basidiomycota</taxon>
        <taxon>Agaricomycotina</taxon>
        <taxon>Agaricomycetes</taxon>
        <taxon>Agaricomycetidae</taxon>
        <taxon>Agaricales</taxon>
        <taxon>Marasmiineae</taxon>
        <taxon>Omphalotaceae</taxon>
        <taxon>Collybiopsis</taxon>
    </lineage>
</organism>
<gene>
    <name evidence="3" type="ORF">D9757_002908</name>
</gene>
<comment type="caution">
    <text evidence="3">The sequence shown here is derived from an EMBL/GenBank/DDBJ whole genome shotgun (WGS) entry which is preliminary data.</text>
</comment>
<feature type="region of interest" description="Disordered" evidence="1">
    <location>
        <begin position="243"/>
        <end position="263"/>
    </location>
</feature>
<dbReference type="EMBL" id="JAACJN010000016">
    <property type="protein sequence ID" value="KAF5390359.1"/>
    <property type="molecule type" value="Genomic_DNA"/>
</dbReference>
<evidence type="ECO:0000313" key="4">
    <source>
        <dbReference type="Proteomes" id="UP000518752"/>
    </source>
</evidence>
<reference evidence="3 4" key="1">
    <citation type="journal article" date="2020" name="ISME J.">
        <title>Uncovering the hidden diversity of litter-decomposition mechanisms in mushroom-forming fungi.</title>
        <authorList>
            <person name="Floudas D."/>
            <person name="Bentzer J."/>
            <person name="Ahren D."/>
            <person name="Johansson T."/>
            <person name="Persson P."/>
            <person name="Tunlid A."/>
        </authorList>
    </citation>
    <scope>NUCLEOTIDE SEQUENCE [LARGE SCALE GENOMIC DNA]</scope>
    <source>
        <strain evidence="3 4">CBS 406.79</strain>
    </source>
</reference>
<sequence length="368" mass="40885">MSTALRPETVALILAQILLFSPLPAHLLSRPLRERIHFLGLSPEVDVKSYLMWPASENDSVFSRLEGLEPPSARDDEPVKAIRYTADEESIFAHAELSSLAVHVSAEIRLVFLWDAAEETWKYHNIAMMPFPFNAAYTVAEAVEQNSAASEQTDSDSDEDNAYWNSYSDENAYVSVKKSKNGDLSEEAYWEQYASVQGTADSTIPTPKLDTPCEETFDEALARARFGSQNDDPNQTQVIDISYSSFNIPPPPDPRDASCPKDLSDRLSALSHHISISCSELLPQSEDVLCSKVNGHSNITVNDLYDEDDRSRSPTPETPLSLSVKSLDADEATRNSIRGIYTMWKLSSSGPLADTDDFIRLVKEAIRS</sequence>
<feature type="compositionally biased region" description="Basic and acidic residues" evidence="1">
    <location>
        <begin position="253"/>
        <end position="263"/>
    </location>
</feature>
<feature type="signal peptide" evidence="2">
    <location>
        <begin position="1"/>
        <end position="29"/>
    </location>
</feature>
<dbReference type="AlphaFoldDB" id="A0A8H5HVH9"/>
<protein>
    <submittedName>
        <fullName evidence="3">Uncharacterized protein</fullName>
    </submittedName>
</protein>
<keyword evidence="2" id="KW-0732">Signal</keyword>
<evidence type="ECO:0000256" key="1">
    <source>
        <dbReference type="SAM" id="MobiDB-lite"/>
    </source>
</evidence>
<evidence type="ECO:0000256" key="2">
    <source>
        <dbReference type="SAM" id="SignalP"/>
    </source>
</evidence>